<feature type="compositionally biased region" description="Gly residues" evidence="1">
    <location>
        <begin position="1"/>
        <end position="13"/>
    </location>
</feature>
<organism evidence="2">
    <name type="scientific">bioreactor metagenome</name>
    <dbReference type="NCBI Taxonomy" id="1076179"/>
    <lineage>
        <taxon>unclassified sequences</taxon>
        <taxon>metagenomes</taxon>
        <taxon>ecological metagenomes</taxon>
    </lineage>
</organism>
<dbReference type="AlphaFoldDB" id="A0A645IB22"/>
<reference evidence="2" key="1">
    <citation type="submission" date="2019-08" db="EMBL/GenBank/DDBJ databases">
        <authorList>
            <person name="Kucharzyk K."/>
            <person name="Murdoch R.W."/>
            <person name="Higgins S."/>
            <person name="Loffler F."/>
        </authorList>
    </citation>
    <scope>NUCLEOTIDE SEQUENCE</scope>
</reference>
<protein>
    <submittedName>
        <fullName evidence="2">Uncharacterized protein</fullName>
    </submittedName>
</protein>
<feature type="compositionally biased region" description="Basic and acidic residues" evidence="1">
    <location>
        <begin position="37"/>
        <end position="55"/>
    </location>
</feature>
<evidence type="ECO:0000313" key="2">
    <source>
        <dbReference type="EMBL" id="MPN48468.1"/>
    </source>
</evidence>
<name>A0A645IB22_9ZZZZ</name>
<accession>A0A645IB22</accession>
<dbReference type="EMBL" id="VSSQ01110812">
    <property type="protein sequence ID" value="MPN48468.1"/>
    <property type="molecule type" value="Genomic_DNA"/>
</dbReference>
<sequence>MGAAGGGGPLGGGRRGDAVSEGETLAGDGVAGLLDGGIDRREFRDDSADRPDDRGGGVSGAGFRANPLPERGADSASGPREYSPLNTRRA</sequence>
<gene>
    <name evidence="2" type="ORF">SDC9_196075</name>
</gene>
<feature type="region of interest" description="Disordered" evidence="1">
    <location>
        <begin position="1"/>
        <end position="90"/>
    </location>
</feature>
<evidence type="ECO:0000256" key="1">
    <source>
        <dbReference type="SAM" id="MobiDB-lite"/>
    </source>
</evidence>
<comment type="caution">
    <text evidence="2">The sequence shown here is derived from an EMBL/GenBank/DDBJ whole genome shotgun (WGS) entry which is preliminary data.</text>
</comment>
<proteinExistence type="predicted"/>